<dbReference type="InterPro" id="IPR000644">
    <property type="entry name" value="CBS_dom"/>
</dbReference>
<keyword evidence="5" id="KW-1133">Transmembrane helix</keyword>
<evidence type="ECO:0000256" key="3">
    <source>
        <dbReference type="ARBA" id="ARBA00022692"/>
    </source>
</evidence>
<dbReference type="GO" id="GO:0022857">
    <property type="term" value="F:transmembrane transporter activity"/>
    <property type="evidence" value="ECO:0007669"/>
    <property type="project" value="TreeGrafter"/>
</dbReference>
<dbReference type="GO" id="GO:0008340">
    <property type="term" value="P:determination of adult lifespan"/>
    <property type="evidence" value="ECO:0007669"/>
    <property type="project" value="UniProtKB-ARBA"/>
</dbReference>
<dbReference type="InterPro" id="IPR044751">
    <property type="entry name" value="Ion_transp-like_CBS"/>
</dbReference>
<evidence type="ECO:0000256" key="8">
    <source>
        <dbReference type="ARBA" id="ARBA00023136"/>
    </source>
</evidence>
<dbReference type="GO" id="GO:0016323">
    <property type="term" value="C:basolateral plasma membrane"/>
    <property type="evidence" value="ECO:0007669"/>
    <property type="project" value="UniProtKB-SubCell"/>
</dbReference>
<accession>A0A0B1TGB5</accession>
<dbReference type="GO" id="GO:0040018">
    <property type="term" value="P:positive regulation of multicellular organism growth"/>
    <property type="evidence" value="ECO:0007669"/>
    <property type="project" value="UniProtKB-ARBA"/>
</dbReference>
<dbReference type="GO" id="GO:0015693">
    <property type="term" value="P:magnesium ion transport"/>
    <property type="evidence" value="ECO:0007669"/>
    <property type="project" value="UniProtKB-ARBA"/>
</dbReference>
<dbReference type="AlphaFoldDB" id="A0A0B1TGB5"/>
<dbReference type="PANTHER" id="PTHR12064">
    <property type="entry name" value="METAL TRANSPORTER CNNM"/>
    <property type="match status" value="1"/>
</dbReference>
<keyword evidence="3" id="KW-0812">Transmembrane</keyword>
<evidence type="ECO:0000256" key="4">
    <source>
        <dbReference type="ARBA" id="ARBA00022737"/>
    </source>
</evidence>
<dbReference type="GO" id="GO:0010960">
    <property type="term" value="P:magnesium ion homeostasis"/>
    <property type="evidence" value="ECO:0007669"/>
    <property type="project" value="InterPro"/>
</dbReference>
<evidence type="ECO:0000256" key="2">
    <source>
        <dbReference type="ARBA" id="ARBA00010484"/>
    </source>
</evidence>
<evidence type="ECO:0000313" key="10">
    <source>
        <dbReference type="EMBL" id="KHJ94877.1"/>
    </source>
</evidence>
<comment type="similarity">
    <text evidence="2">Belongs to the ACDP family.</text>
</comment>
<evidence type="ECO:0000256" key="7">
    <source>
        <dbReference type="ARBA" id="ARBA00023122"/>
    </source>
</evidence>
<evidence type="ECO:0000256" key="6">
    <source>
        <dbReference type="ARBA" id="ARBA00023065"/>
    </source>
</evidence>
<evidence type="ECO:0000259" key="9">
    <source>
        <dbReference type="Pfam" id="PF00571"/>
    </source>
</evidence>
<feature type="domain" description="CBS" evidence="9">
    <location>
        <begin position="63"/>
        <end position="122"/>
    </location>
</feature>
<dbReference type="GO" id="GO:1905941">
    <property type="term" value="P:positive regulation of gonad development"/>
    <property type="evidence" value="ECO:0007669"/>
    <property type="project" value="UniProtKB-ARBA"/>
</dbReference>
<keyword evidence="6" id="KW-0813">Transport</keyword>
<dbReference type="EMBL" id="KN550167">
    <property type="protein sequence ID" value="KHJ94877.1"/>
    <property type="molecule type" value="Genomic_DNA"/>
</dbReference>
<name>A0A0B1TGB5_OESDE</name>
<reference evidence="10 11" key="1">
    <citation type="submission" date="2014-03" db="EMBL/GenBank/DDBJ databases">
        <title>Draft genome of the hookworm Oesophagostomum dentatum.</title>
        <authorList>
            <person name="Mitreva M."/>
        </authorList>
    </citation>
    <scope>NUCLEOTIDE SEQUENCE [LARGE SCALE GENOMIC DNA]</scope>
    <source>
        <strain evidence="10 11">OD-Hann</strain>
    </source>
</reference>
<keyword evidence="11" id="KW-1185">Reference proteome</keyword>
<dbReference type="Proteomes" id="UP000053660">
    <property type="component" value="Unassembled WGS sequence"/>
</dbReference>
<proteinExistence type="inferred from homology"/>
<dbReference type="InterPro" id="IPR045095">
    <property type="entry name" value="ACDP"/>
</dbReference>
<sequence>MIPDTTVLNARTVAEIVKMGYTRIPVYSLGDKNNVTDILFVKDLALLDPDDNFTVKTVCGYHKHPVKFVFNDTPLSILLEAFKKGEGHLAMVKKLSEDSEDHDPTYDLVGVVTLEDIVEEILQAEINDEFDVVSDNVNKIKRKNLQQRDMSKMFDKEAPETQISLQIQMVALQWLVANEEAFSPTYIGTNVLERLIKTSARRVDISAIMAMSPDGVI</sequence>
<keyword evidence="8" id="KW-0472">Membrane</keyword>
<keyword evidence="7" id="KW-0129">CBS domain</keyword>
<dbReference type="PANTHER" id="PTHR12064:SF94">
    <property type="entry name" value="UNEXTENDED PROTEIN"/>
    <property type="match status" value="1"/>
</dbReference>
<evidence type="ECO:0000256" key="1">
    <source>
        <dbReference type="ARBA" id="ARBA00004554"/>
    </source>
</evidence>
<dbReference type="SUPFAM" id="SSF54631">
    <property type="entry name" value="CBS-domain pair"/>
    <property type="match status" value="1"/>
</dbReference>
<evidence type="ECO:0000313" key="11">
    <source>
        <dbReference type="Proteomes" id="UP000053660"/>
    </source>
</evidence>
<dbReference type="CDD" id="cd04590">
    <property type="entry name" value="CBS_pair_CorC_HlyC_assoc"/>
    <property type="match status" value="1"/>
</dbReference>
<dbReference type="GO" id="GO:0032026">
    <property type="term" value="P:response to magnesium ion"/>
    <property type="evidence" value="ECO:0007669"/>
    <property type="project" value="UniProtKB-ARBA"/>
</dbReference>
<keyword evidence="4" id="KW-0677">Repeat</keyword>
<gene>
    <name evidence="10" type="ORF">OESDEN_05187</name>
</gene>
<protein>
    <recommendedName>
        <fullName evidence="9">CBS domain-containing protein</fullName>
    </recommendedName>
</protein>
<dbReference type="Pfam" id="PF00571">
    <property type="entry name" value="CBS"/>
    <property type="match status" value="1"/>
</dbReference>
<keyword evidence="6" id="KW-0406">Ion transport</keyword>
<dbReference type="FunFam" id="3.10.580.10:FF:000006">
    <property type="entry name" value="DUF21 and CBS domain protein"/>
    <property type="match status" value="1"/>
</dbReference>
<organism evidence="10 11">
    <name type="scientific">Oesophagostomum dentatum</name>
    <name type="common">Nodular worm</name>
    <dbReference type="NCBI Taxonomy" id="61180"/>
    <lineage>
        <taxon>Eukaryota</taxon>
        <taxon>Metazoa</taxon>
        <taxon>Ecdysozoa</taxon>
        <taxon>Nematoda</taxon>
        <taxon>Chromadorea</taxon>
        <taxon>Rhabditida</taxon>
        <taxon>Rhabditina</taxon>
        <taxon>Rhabditomorpha</taxon>
        <taxon>Strongyloidea</taxon>
        <taxon>Strongylidae</taxon>
        <taxon>Oesophagostomum</taxon>
    </lineage>
</organism>
<dbReference type="OrthoDB" id="5353557at2759"/>
<dbReference type="Gene3D" id="3.10.580.10">
    <property type="entry name" value="CBS-domain"/>
    <property type="match status" value="1"/>
</dbReference>
<comment type="subcellular location">
    <subcellularLocation>
        <location evidence="1">Basolateral cell membrane</location>
        <topology evidence="1">Multi-pass membrane protein</topology>
    </subcellularLocation>
</comment>
<dbReference type="GO" id="GO:0040026">
    <property type="term" value="P:positive regulation of vulval development"/>
    <property type="evidence" value="ECO:0007669"/>
    <property type="project" value="UniProtKB-ARBA"/>
</dbReference>
<evidence type="ECO:0000256" key="5">
    <source>
        <dbReference type="ARBA" id="ARBA00022989"/>
    </source>
</evidence>
<feature type="non-terminal residue" evidence="10">
    <location>
        <position position="217"/>
    </location>
</feature>
<dbReference type="InterPro" id="IPR046342">
    <property type="entry name" value="CBS_dom_sf"/>
</dbReference>
<dbReference type="Pfam" id="PF25562">
    <property type="entry name" value="CNBH_CNNM2_C"/>
    <property type="match status" value="1"/>
</dbReference>